<dbReference type="PANTHER" id="PTHR32120">
    <property type="entry name" value="SMALL RIBOSOMAL SUBUNIT BIOGENESIS GTPASE RSGA"/>
    <property type="match status" value="1"/>
</dbReference>
<keyword evidence="6 10" id="KW-0378">Hydrolase</keyword>
<feature type="binding site" evidence="10">
    <location>
        <begin position="128"/>
        <end position="131"/>
    </location>
    <ligand>
        <name>GTP</name>
        <dbReference type="ChEBI" id="CHEBI:37565"/>
    </ligand>
</feature>
<dbReference type="RefSeq" id="WP_112784730.1">
    <property type="nucleotide sequence ID" value="NZ_CP030041.1"/>
</dbReference>
<dbReference type="InterPro" id="IPR027417">
    <property type="entry name" value="P-loop_NTPase"/>
</dbReference>
<dbReference type="Proteomes" id="UP000248688">
    <property type="component" value="Chromosome"/>
</dbReference>
<comment type="function">
    <text evidence="10">One of several proteins that assist in the late maturation steps of the functional core of the 30S ribosomal subunit. Helps release RbfA from mature subunits. May play a role in the assembly of ribosomal proteins into the subunit. Circularly permuted GTPase that catalyzes slow GTP hydrolysis, GTPase activity is stimulated by the 30S ribosomal subunit.</text>
</comment>
<feature type="binding site" evidence="10">
    <location>
        <begin position="184"/>
        <end position="192"/>
    </location>
    <ligand>
        <name>GTP</name>
        <dbReference type="ChEBI" id="CHEBI:37565"/>
    </ligand>
</feature>
<dbReference type="EMBL" id="CP030041">
    <property type="protein sequence ID" value="AWW31354.1"/>
    <property type="molecule type" value="Genomic_DNA"/>
</dbReference>
<dbReference type="PROSITE" id="PS50936">
    <property type="entry name" value="ENGC_GTPASE"/>
    <property type="match status" value="1"/>
</dbReference>
<dbReference type="SUPFAM" id="SSF50249">
    <property type="entry name" value="Nucleic acid-binding proteins"/>
    <property type="match status" value="1"/>
</dbReference>
<dbReference type="KEGG" id="est:DN752_15165"/>
<dbReference type="Gene3D" id="3.40.50.300">
    <property type="entry name" value="P-loop containing nucleotide triphosphate hydrolases"/>
    <property type="match status" value="1"/>
</dbReference>
<dbReference type="Gene3D" id="1.10.40.50">
    <property type="entry name" value="Probable gtpase engc, domain 3"/>
    <property type="match status" value="1"/>
</dbReference>
<evidence type="ECO:0000256" key="9">
    <source>
        <dbReference type="ARBA" id="ARBA00023134"/>
    </source>
</evidence>
<organism evidence="13 14">
    <name type="scientific">Echinicola strongylocentroti</name>
    <dbReference type="NCBI Taxonomy" id="1795355"/>
    <lineage>
        <taxon>Bacteria</taxon>
        <taxon>Pseudomonadati</taxon>
        <taxon>Bacteroidota</taxon>
        <taxon>Cytophagia</taxon>
        <taxon>Cytophagales</taxon>
        <taxon>Cyclobacteriaceae</taxon>
        <taxon>Echinicola</taxon>
    </lineage>
</organism>
<keyword evidence="9 10" id="KW-0342">GTP-binding</keyword>
<evidence type="ECO:0000259" key="11">
    <source>
        <dbReference type="PROSITE" id="PS50936"/>
    </source>
</evidence>
<name>A0A2Z4IK59_9BACT</name>
<dbReference type="SUPFAM" id="SSF52540">
    <property type="entry name" value="P-loop containing nucleoside triphosphate hydrolases"/>
    <property type="match status" value="1"/>
</dbReference>
<evidence type="ECO:0000256" key="2">
    <source>
        <dbReference type="ARBA" id="ARBA00022517"/>
    </source>
</evidence>
<comment type="cofactor">
    <cofactor evidence="10">
        <name>Zn(2+)</name>
        <dbReference type="ChEBI" id="CHEBI:29105"/>
    </cofactor>
    <text evidence="10">Binds 1 zinc ion per subunit.</text>
</comment>
<dbReference type="AlphaFoldDB" id="A0A2Z4IK59"/>
<comment type="subcellular location">
    <subcellularLocation>
        <location evidence="10">Cytoplasm</location>
    </subcellularLocation>
</comment>
<feature type="binding site" evidence="10">
    <location>
        <position position="273"/>
    </location>
    <ligand>
        <name>Zn(2+)</name>
        <dbReference type="ChEBI" id="CHEBI:29105"/>
    </ligand>
</feature>
<dbReference type="NCBIfam" id="TIGR00157">
    <property type="entry name" value="ribosome small subunit-dependent GTPase A"/>
    <property type="match status" value="1"/>
</dbReference>
<keyword evidence="14" id="KW-1185">Reference proteome</keyword>
<evidence type="ECO:0000259" key="12">
    <source>
        <dbReference type="PROSITE" id="PS51721"/>
    </source>
</evidence>
<dbReference type="EC" id="3.6.1.-" evidence="10"/>
<evidence type="ECO:0000256" key="8">
    <source>
        <dbReference type="ARBA" id="ARBA00022884"/>
    </source>
</evidence>
<dbReference type="InterPro" id="IPR012340">
    <property type="entry name" value="NA-bd_OB-fold"/>
</dbReference>
<gene>
    <name evidence="10 13" type="primary">rsgA</name>
    <name evidence="13" type="ORF">DN752_15165</name>
</gene>
<sequence>MEQEGRVIKSTGSWYEVETDAGLVKARLRGKFKQEDLKLTNPIAVGDFVLLAKEENQESAVISSILPRENYIIRKSTRKNNFSHILASNIDQAFLVVTLKQPRTSLGFIDRFIVSTESFRIPTTIVVNKMDLVKKEKDKEFLQDIHEIYEPLGYPVLEISTLSDQGLQEKFLPRLEGKTTLLSGHSGVGKSSLLNKVVPEASQSTKEISTFTSKGVHTTTFAEMFPLAGGGYLIDTPGIKEFGILDIDDQELSHYFVEMRKYLGQCKYNNCQHINEPGCKVLEVLEEGYIHPYRYDSYVKILNEEDTFR</sequence>
<dbReference type="GO" id="GO:0019843">
    <property type="term" value="F:rRNA binding"/>
    <property type="evidence" value="ECO:0007669"/>
    <property type="project" value="UniProtKB-KW"/>
</dbReference>
<keyword evidence="8 10" id="KW-0694">RNA-binding</keyword>
<dbReference type="PANTHER" id="PTHR32120:SF11">
    <property type="entry name" value="SMALL RIBOSOMAL SUBUNIT BIOGENESIS GTPASE RSGA 1, MITOCHONDRIAL-RELATED"/>
    <property type="match status" value="1"/>
</dbReference>
<dbReference type="CDD" id="cd04466">
    <property type="entry name" value="S1_YloQ_GTPase"/>
    <property type="match status" value="1"/>
</dbReference>
<dbReference type="Gene3D" id="2.40.50.140">
    <property type="entry name" value="Nucleic acid-binding proteins"/>
    <property type="match status" value="1"/>
</dbReference>
<evidence type="ECO:0000256" key="4">
    <source>
        <dbReference type="ARBA" id="ARBA00022730"/>
    </source>
</evidence>
<dbReference type="PROSITE" id="PS51721">
    <property type="entry name" value="G_CP"/>
    <property type="match status" value="1"/>
</dbReference>
<dbReference type="Pfam" id="PF03193">
    <property type="entry name" value="RsgA_GTPase"/>
    <property type="match status" value="1"/>
</dbReference>
<dbReference type="GO" id="GO:0003924">
    <property type="term" value="F:GTPase activity"/>
    <property type="evidence" value="ECO:0007669"/>
    <property type="project" value="UniProtKB-UniRule"/>
</dbReference>
<feature type="domain" description="CP-type G" evidence="12">
    <location>
        <begin position="79"/>
        <end position="242"/>
    </location>
</feature>
<comment type="subunit">
    <text evidence="10">Monomer. Associates with 30S ribosomal subunit, binds 16S rRNA.</text>
</comment>
<evidence type="ECO:0000256" key="1">
    <source>
        <dbReference type="ARBA" id="ARBA00022490"/>
    </source>
</evidence>
<feature type="binding site" evidence="10">
    <location>
        <position position="279"/>
    </location>
    <ligand>
        <name>Zn(2+)</name>
        <dbReference type="ChEBI" id="CHEBI:29105"/>
    </ligand>
</feature>
<evidence type="ECO:0000256" key="6">
    <source>
        <dbReference type="ARBA" id="ARBA00022801"/>
    </source>
</evidence>
<feature type="binding site" evidence="10">
    <location>
        <position position="271"/>
    </location>
    <ligand>
        <name>Zn(2+)</name>
        <dbReference type="ChEBI" id="CHEBI:29105"/>
    </ligand>
</feature>
<keyword evidence="2 10" id="KW-0690">Ribosome biogenesis</keyword>
<dbReference type="GO" id="GO:0046872">
    <property type="term" value="F:metal ion binding"/>
    <property type="evidence" value="ECO:0007669"/>
    <property type="project" value="UniProtKB-KW"/>
</dbReference>
<evidence type="ECO:0000256" key="5">
    <source>
        <dbReference type="ARBA" id="ARBA00022741"/>
    </source>
</evidence>
<protein>
    <recommendedName>
        <fullName evidence="10">Small ribosomal subunit biogenesis GTPase RsgA</fullName>
        <ecNumber evidence="10">3.6.1.-</ecNumber>
    </recommendedName>
</protein>
<keyword evidence="3 10" id="KW-0479">Metal-binding</keyword>
<dbReference type="InterPro" id="IPR010914">
    <property type="entry name" value="RsgA_GTPase_dom"/>
</dbReference>
<dbReference type="GO" id="GO:0005737">
    <property type="term" value="C:cytoplasm"/>
    <property type="evidence" value="ECO:0007669"/>
    <property type="project" value="UniProtKB-SubCell"/>
</dbReference>
<dbReference type="GO" id="GO:0042274">
    <property type="term" value="P:ribosomal small subunit biogenesis"/>
    <property type="evidence" value="ECO:0007669"/>
    <property type="project" value="UniProtKB-UniRule"/>
</dbReference>
<evidence type="ECO:0000313" key="14">
    <source>
        <dbReference type="Proteomes" id="UP000248688"/>
    </source>
</evidence>
<keyword evidence="5 10" id="KW-0547">Nucleotide-binding</keyword>
<keyword evidence="1 10" id="KW-0963">Cytoplasm</keyword>
<dbReference type="HAMAP" id="MF_01820">
    <property type="entry name" value="GTPase_RsgA"/>
    <property type="match status" value="1"/>
</dbReference>
<dbReference type="OrthoDB" id="9809485at2"/>
<dbReference type="InterPro" id="IPR004881">
    <property type="entry name" value="Ribosome_biogen_GTPase_RsgA"/>
</dbReference>
<evidence type="ECO:0000256" key="3">
    <source>
        <dbReference type="ARBA" id="ARBA00022723"/>
    </source>
</evidence>
<evidence type="ECO:0000256" key="7">
    <source>
        <dbReference type="ARBA" id="ARBA00022833"/>
    </source>
</evidence>
<dbReference type="Pfam" id="PF16745">
    <property type="entry name" value="RsgA_N"/>
    <property type="match status" value="1"/>
</dbReference>
<dbReference type="InterPro" id="IPR031944">
    <property type="entry name" value="RsgA_N"/>
</dbReference>
<accession>A0A2Z4IK59</accession>
<comment type="similarity">
    <text evidence="10">Belongs to the TRAFAC class YlqF/YawG GTPase family. RsgA subfamily.</text>
</comment>
<feature type="domain" description="EngC GTPase" evidence="11">
    <location>
        <begin position="88"/>
        <end position="240"/>
    </location>
</feature>
<proteinExistence type="inferred from homology"/>
<evidence type="ECO:0000313" key="13">
    <source>
        <dbReference type="EMBL" id="AWW31354.1"/>
    </source>
</evidence>
<keyword evidence="4 10" id="KW-0699">rRNA-binding</keyword>
<evidence type="ECO:0000256" key="10">
    <source>
        <dbReference type="HAMAP-Rule" id="MF_01820"/>
    </source>
</evidence>
<dbReference type="GO" id="GO:0005525">
    <property type="term" value="F:GTP binding"/>
    <property type="evidence" value="ECO:0007669"/>
    <property type="project" value="UniProtKB-UniRule"/>
</dbReference>
<dbReference type="InterPro" id="IPR030378">
    <property type="entry name" value="G_CP_dom"/>
</dbReference>
<dbReference type="CDD" id="cd01854">
    <property type="entry name" value="YjeQ_EngC"/>
    <property type="match status" value="1"/>
</dbReference>
<feature type="binding site" evidence="10">
    <location>
        <position position="266"/>
    </location>
    <ligand>
        <name>Zn(2+)</name>
        <dbReference type="ChEBI" id="CHEBI:29105"/>
    </ligand>
</feature>
<reference evidence="13 14" key="1">
    <citation type="submission" date="2018-06" db="EMBL/GenBank/DDBJ databases">
        <title>Echinicola strongylocentroti sp. nov., isolated from a sea urchin Strongylocentrotus intermedius.</title>
        <authorList>
            <person name="Bae S.S."/>
        </authorList>
    </citation>
    <scope>NUCLEOTIDE SEQUENCE [LARGE SCALE GENOMIC DNA]</scope>
    <source>
        <strain evidence="13 14">MEBiC08714</strain>
    </source>
</reference>
<keyword evidence="7 10" id="KW-0862">Zinc</keyword>